<feature type="domain" description="Ig-like" evidence="4">
    <location>
        <begin position="176"/>
        <end position="247"/>
    </location>
</feature>
<keyword evidence="2" id="KW-1015">Disulfide bond</keyword>
<gene>
    <name evidence="5" type="ORF">C0J50_8234</name>
</gene>
<dbReference type="AlphaFoldDB" id="A0AAD5B518"/>
<dbReference type="InterPro" id="IPR050488">
    <property type="entry name" value="Ig_Fc_receptor"/>
</dbReference>
<dbReference type="GO" id="GO:0004888">
    <property type="term" value="F:transmembrane signaling receptor activity"/>
    <property type="evidence" value="ECO:0007669"/>
    <property type="project" value="TreeGrafter"/>
</dbReference>
<evidence type="ECO:0000256" key="3">
    <source>
        <dbReference type="SAM" id="Phobius"/>
    </source>
</evidence>
<evidence type="ECO:0000256" key="1">
    <source>
        <dbReference type="ARBA" id="ARBA00022729"/>
    </source>
</evidence>
<dbReference type="InterPro" id="IPR036179">
    <property type="entry name" value="Ig-like_dom_sf"/>
</dbReference>
<feature type="domain" description="Ig-like" evidence="4">
    <location>
        <begin position="462"/>
        <end position="535"/>
    </location>
</feature>
<keyword evidence="3" id="KW-1133">Transmembrane helix</keyword>
<name>A0AAD5B518_SILAS</name>
<dbReference type="InterPro" id="IPR003599">
    <property type="entry name" value="Ig_sub"/>
</dbReference>
<comment type="caution">
    <text evidence="5">The sequence shown here is derived from an EMBL/GenBank/DDBJ whole genome shotgun (WGS) entry which is preliminary data.</text>
</comment>
<dbReference type="GO" id="GO:0007166">
    <property type="term" value="P:cell surface receptor signaling pathway"/>
    <property type="evidence" value="ECO:0007669"/>
    <property type="project" value="TreeGrafter"/>
</dbReference>
<keyword evidence="3" id="KW-0812">Transmembrane</keyword>
<dbReference type="GO" id="GO:0009897">
    <property type="term" value="C:external side of plasma membrane"/>
    <property type="evidence" value="ECO:0007669"/>
    <property type="project" value="TreeGrafter"/>
</dbReference>
<protein>
    <submittedName>
        <fullName evidence="5">Fc receptor-like protein 5</fullName>
    </submittedName>
</protein>
<feature type="transmembrane region" description="Helical" evidence="3">
    <location>
        <begin position="566"/>
        <end position="591"/>
    </location>
</feature>
<dbReference type="GO" id="GO:0006955">
    <property type="term" value="P:immune response"/>
    <property type="evidence" value="ECO:0007669"/>
    <property type="project" value="TreeGrafter"/>
</dbReference>
<reference evidence="5" key="1">
    <citation type="submission" date="2018-07" db="EMBL/GenBank/DDBJ databases">
        <title>Comparative genomics of catfishes provides insights into carnivory and benthic adaptation.</title>
        <authorList>
            <person name="Zhang Y."/>
            <person name="Wang D."/>
            <person name="Peng Z."/>
            <person name="Zheng S."/>
            <person name="Shao F."/>
            <person name="Tao W."/>
        </authorList>
    </citation>
    <scope>NUCLEOTIDE SEQUENCE</scope>
    <source>
        <strain evidence="5">Chongqing</strain>
    </source>
</reference>
<dbReference type="EMBL" id="MU544244">
    <property type="protein sequence ID" value="KAI5628666.1"/>
    <property type="molecule type" value="Genomic_DNA"/>
</dbReference>
<evidence type="ECO:0000313" key="6">
    <source>
        <dbReference type="Proteomes" id="UP001205998"/>
    </source>
</evidence>
<accession>A0AAD5B518</accession>
<dbReference type="SMART" id="SM00409">
    <property type="entry name" value="IG"/>
    <property type="match status" value="4"/>
</dbReference>
<keyword evidence="5" id="KW-0675">Receptor</keyword>
<dbReference type="PROSITE" id="PS50835">
    <property type="entry name" value="IG_LIKE"/>
    <property type="match status" value="3"/>
</dbReference>
<organism evidence="5 6">
    <name type="scientific">Silurus asotus</name>
    <name type="common">Amur catfish</name>
    <name type="synonym">Parasilurus asotus</name>
    <dbReference type="NCBI Taxonomy" id="30991"/>
    <lineage>
        <taxon>Eukaryota</taxon>
        <taxon>Metazoa</taxon>
        <taxon>Chordata</taxon>
        <taxon>Craniata</taxon>
        <taxon>Vertebrata</taxon>
        <taxon>Euteleostomi</taxon>
        <taxon>Actinopterygii</taxon>
        <taxon>Neopterygii</taxon>
        <taxon>Teleostei</taxon>
        <taxon>Ostariophysi</taxon>
        <taxon>Siluriformes</taxon>
        <taxon>Siluridae</taxon>
        <taxon>Silurus</taxon>
    </lineage>
</organism>
<dbReference type="Pfam" id="PF13895">
    <property type="entry name" value="Ig_2"/>
    <property type="match status" value="1"/>
</dbReference>
<proteinExistence type="predicted"/>
<dbReference type="InterPro" id="IPR013783">
    <property type="entry name" value="Ig-like_fold"/>
</dbReference>
<dbReference type="Proteomes" id="UP001205998">
    <property type="component" value="Unassembled WGS sequence"/>
</dbReference>
<dbReference type="Gene3D" id="2.60.40.10">
    <property type="entry name" value="Immunoglobulins"/>
    <property type="match status" value="5"/>
</dbReference>
<dbReference type="InterPro" id="IPR007110">
    <property type="entry name" value="Ig-like_dom"/>
</dbReference>
<dbReference type="SUPFAM" id="SSF48726">
    <property type="entry name" value="Immunoglobulin"/>
    <property type="match status" value="5"/>
</dbReference>
<dbReference type="Pfam" id="PF13927">
    <property type="entry name" value="Ig_3"/>
    <property type="match status" value="1"/>
</dbReference>
<sequence length="602" mass="67241">MAVFAPEPTAIASISLGAGETGFPLHERGDASWEEFPKEVPRGRTPGRTLCHKATTGRVSNGGGRHDTQQPLVLFHKKPNLTLRVNPRSFIYTEDTVSLSCELQEASGMAFYYYRNSQLVNTVATKILSITLDKAGSTVYQCRARRAIYNKYKNYDYDYTRLSDPVKITATERAKPTVRINPQSSIYSGDTITLSCELKETTAWEFSWYNNSQLVNTVPINTFSARVNNAGETVYQCRAGRTTNSYNNYHYYYTQLSDPVKITAKEGPHPVLSVSPQNWLTEGDSVTLSCEVTDSSTDWTFSWYTVVPYRDGVTQIKNTDYVMYVELLSNNSRGFGGSYTLSPSALHHTGVYVCRGERGEPVSHILYSNPQPLWISGKSHPVSLIITPSRTQHFTRDSLSLSCEDQSNSTGWKVRRYTDSEGVLDCSQWGSVTGSTCNISFLSTSYTGVYWCESESGENSNPVNITVHDGDVILESFVHPVTKGHPLTLHCLYRNTNPSNLRADFYKDGSVVQNQTTGEMIIHKVSKSDEGFYHCKHPERGESPRSWISVRPSVSISASRPSGETVGVAVGLSLSFLFIILLILMILLWFYKIKKGLITDNN</sequence>
<feature type="domain" description="Ig-like" evidence="4">
    <location>
        <begin position="270"/>
        <end position="355"/>
    </location>
</feature>
<evidence type="ECO:0000313" key="5">
    <source>
        <dbReference type="EMBL" id="KAI5628666.1"/>
    </source>
</evidence>
<dbReference type="PANTHER" id="PTHR11481:SF64">
    <property type="entry name" value="FC RECEPTOR-LIKE PROTEIN 4"/>
    <property type="match status" value="1"/>
</dbReference>
<keyword evidence="6" id="KW-1185">Reference proteome</keyword>
<dbReference type="PANTHER" id="PTHR11481">
    <property type="entry name" value="IMMUNOGLOBULIN FC RECEPTOR"/>
    <property type="match status" value="1"/>
</dbReference>
<keyword evidence="3" id="KW-0472">Membrane</keyword>
<evidence type="ECO:0000259" key="4">
    <source>
        <dbReference type="PROSITE" id="PS50835"/>
    </source>
</evidence>
<keyword evidence="1" id="KW-0732">Signal</keyword>
<evidence type="ECO:0000256" key="2">
    <source>
        <dbReference type="ARBA" id="ARBA00023157"/>
    </source>
</evidence>